<dbReference type="RefSeq" id="WP_176162256.1">
    <property type="nucleotide sequence ID" value="NZ_CP054929.1"/>
</dbReference>
<dbReference type="Gene3D" id="3.40.50.450">
    <property type="match status" value="1"/>
</dbReference>
<proteinExistence type="predicted"/>
<accession>A0A7H8N7J2</accession>
<evidence type="ECO:0000313" key="2">
    <source>
        <dbReference type="Proteomes" id="UP000509303"/>
    </source>
</evidence>
<gene>
    <name evidence="1" type="ORF">HUT08_14375</name>
</gene>
<dbReference type="AlphaFoldDB" id="A0A7H8N7J2"/>
<keyword evidence="2" id="KW-1185">Reference proteome</keyword>
<dbReference type="Proteomes" id="UP000509303">
    <property type="component" value="Chromosome"/>
</dbReference>
<sequence length="158" mass="17020">MRLGITGHRGLSAQVEKQVRTLFADEIRQFAPAELCGVSCLADGPDAWFVEMVIEYGGRCEAVVPAEEYRAGLPAWHHETYDALLAQAARVHSTGLRRSDAQAHMAGSEILVGLVDRLIAVWDGLAARGYGGTADVVAYAERMGVPATVVWPEGATRD</sequence>
<dbReference type="SUPFAM" id="SSF102405">
    <property type="entry name" value="MCP/YpsA-like"/>
    <property type="match status" value="1"/>
</dbReference>
<name>A0A7H8N7J2_9ACTN</name>
<evidence type="ECO:0000313" key="1">
    <source>
        <dbReference type="EMBL" id="QKW50520.1"/>
    </source>
</evidence>
<dbReference type="EMBL" id="CP054929">
    <property type="protein sequence ID" value="QKW50520.1"/>
    <property type="molecule type" value="Genomic_DNA"/>
</dbReference>
<reference evidence="1 2" key="1">
    <citation type="submission" date="2020-06" db="EMBL/GenBank/DDBJ databases">
        <title>Genome mining for natural products.</title>
        <authorList>
            <person name="Zhang B."/>
            <person name="Shi J."/>
            <person name="Ge H."/>
        </authorList>
    </citation>
    <scope>NUCLEOTIDE SEQUENCE [LARGE SCALE GENOMIC DNA]</scope>
    <source>
        <strain evidence="1 2">NA00687</strain>
    </source>
</reference>
<protein>
    <submittedName>
        <fullName evidence="1">Uncharacterized protein</fullName>
    </submittedName>
</protein>
<organism evidence="1 2">
    <name type="scientific">Streptomyces buecherae</name>
    <dbReference type="NCBI Taxonomy" id="2763006"/>
    <lineage>
        <taxon>Bacteria</taxon>
        <taxon>Bacillati</taxon>
        <taxon>Actinomycetota</taxon>
        <taxon>Actinomycetes</taxon>
        <taxon>Kitasatosporales</taxon>
        <taxon>Streptomycetaceae</taxon>
        <taxon>Streptomyces</taxon>
    </lineage>
</organism>